<gene>
    <name evidence="10" type="ordered locus">Theco_0468</name>
</gene>
<feature type="transmembrane region" description="Helical" evidence="8">
    <location>
        <begin position="229"/>
        <end position="256"/>
    </location>
</feature>
<feature type="transmembrane region" description="Helical" evidence="8">
    <location>
        <begin position="186"/>
        <end position="208"/>
    </location>
</feature>
<comment type="subcellular location">
    <subcellularLocation>
        <location evidence="1">Cell membrane</location>
        <topology evidence="1">Multi-pass membrane protein</topology>
    </subcellularLocation>
</comment>
<dbReference type="PANTHER" id="PTHR30294">
    <property type="entry name" value="MEMBRANE COMPONENT OF ABC TRANSPORTER YHHJ-RELATED"/>
    <property type="match status" value="1"/>
</dbReference>
<dbReference type="PANTHER" id="PTHR30294:SF45">
    <property type="entry name" value="LINEARMYCIN RESISTANCE PERMEASE PROTEIN LNRN"/>
    <property type="match status" value="1"/>
</dbReference>
<dbReference type="GO" id="GO:0005886">
    <property type="term" value="C:plasma membrane"/>
    <property type="evidence" value="ECO:0007669"/>
    <property type="project" value="UniProtKB-SubCell"/>
</dbReference>
<feature type="transmembrane region" description="Helical" evidence="8">
    <location>
        <begin position="21"/>
        <end position="39"/>
    </location>
</feature>
<feature type="transmembrane region" description="Helical" evidence="8">
    <location>
        <begin position="296"/>
        <end position="316"/>
    </location>
</feature>
<keyword evidence="7 8" id="KW-0472">Membrane</keyword>
<feature type="transmembrane region" description="Helical" evidence="8">
    <location>
        <begin position="268"/>
        <end position="289"/>
    </location>
</feature>
<dbReference type="GO" id="GO:0140359">
    <property type="term" value="F:ABC-type transporter activity"/>
    <property type="evidence" value="ECO:0007669"/>
    <property type="project" value="InterPro"/>
</dbReference>
<dbReference type="KEGG" id="tco:Theco_0468"/>
<dbReference type="RefSeq" id="WP_015253448.1">
    <property type="nucleotide sequence ID" value="NC_019897.1"/>
</dbReference>
<dbReference type="Gene3D" id="3.40.1710.10">
    <property type="entry name" value="abc type-2 transporter like domain"/>
    <property type="match status" value="1"/>
</dbReference>
<evidence type="ECO:0000256" key="2">
    <source>
        <dbReference type="ARBA" id="ARBA00007783"/>
    </source>
</evidence>
<dbReference type="InterPro" id="IPR013525">
    <property type="entry name" value="ABC2_TM"/>
</dbReference>
<evidence type="ECO:0000256" key="1">
    <source>
        <dbReference type="ARBA" id="ARBA00004651"/>
    </source>
</evidence>
<evidence type="ECO:0000256" key="3">
    <source>
        <dbReference type="ARBA" id="ARBA00022448"/>
    </source>
</evidence>
<dbReference type="InterPro" id="IPR047817">
    <property type="entry name" value="ABC2_TM_bact-type"/>
</dbReference>
<keyword evidence="4" id="KW-1003">Cell membrane</keyword>
<evidence type="ECO:0000259" key="9">
    <source>
        <dbReference type="PROSITE" id="PS51012"/>
    </source>
</evidence>
<keyword evidence="5 8" id="KW-0812">Transmembrane</keyword>
<protein>
    <submittedName>
        <fullName evidence="10">ABC-type multidrug transport system, permease component</fullName>
    </submittedName>
</protein>
<sequence length="377" mass="40463">MNSWFIAANLVRRTIGNVKGFLIFILMPAVIVSTMTGLVSSSGDGKSAVGYADLDGSELSRYVLRALEQTGRYELVQAETDREAADMAADRDVSASFVIPAGFEAGWLAGQKPELVLIRLAIDEASVMLQLDLDGIVRNMVNAAAAAELAGSGDVRSDALAVLDRHLQGLVGSVKMSEKRDNTRSYLGIGFALMFLMMLINQSVSVIAEDRRNQTMARVYAAPVRSWHIAVGNFFGSVFIGTLQVLGITALSHLVFGYDYGVPAWMELVVMECFILASLGIASAVAGFIRTTNQLNIINTLIMTPTCMLGGCFWPIEFMPSFMQKLANFVPQKWAIEAISLGADGAAPAELALPLGILLLFAAVLLGFGTAVLRPAK</sequence>
<evidence type="ECO:0000313" key="10">
    <source>
        <dbReference type="EMBL" id="AGA56684.1"/>
    </source>
</evidence>
<dbReference type="Proteomes" id="UP000010795">
    <property type="component" value="Chromosome"/>
</dbReference>
<feature type="transmembrane region" description="Helical" evidence="8">
    <location>
        <begin position="351"/>
        <end position="373"/>
    </location>
</feature>
<keyword evidence="3" id="KW-0813">Transport</keyword>
<dbReference type="eggNOG" id="COG0842">
    <property type="taxonomic scope" value="Bacteria"/>
</dbReference>
<dbReference type="InterPro" id="IPR051449">
    <property type="entry name" value="ABC-2_transporter_component"/>
</dbReference>
<dbReference type="PROSITE" id="PS51012">
    <property type="entry name" value="ABC_TM2"/>
    <property type="match status" value="1"/>
</dbReference>
<dbReference type="HOGENOM" id="CLU_039483_0_2_9"/>
<keyword evidence="6 8" id="KW-1133">Transmembrane helix</keyword>
<name>L0EAL2_THECK</name>
<organism evidence="10 11">
    <name type="scientific">Thermobacillus composti (strain DSM 18247 / JCM 13945 / KWC4)</name>
    <dbReference type="NCBI Taxonomy" id="717605"/>
    <lineage>
        <taxon>Bacteria</taxon>
        <taxon>Bacillati</taxon>
        <taxon>Bacillota</taxon>
        <taxon>Bacilli</taxon>
        <taxon>Bacillales</taxon>
        <taxon>Paenibacillaceae</taxon>
        <taxon>Thermobacillus</taxon>
    </lineage>
</organism>
<feature type="domain" description="ABC transmembrane type-2" evidence="9">
    <location>
        <begin position="152"/>
        <end position="376"/>
    </location>
</feature>
<evidence type="ECO:0000256" key="4">
    <source>
        <dbReference type="ARBA" id="ARBA00022475"/>
    </source>
</evidence>
<evidence type="ECO:0000256" key="5">
    <source>
        <dbReference type="ARBA" id="ARBA00022692"/>
    </source>
</evidence>
<evidence type="ECO:0000256" key="7">
    <source>
        <dbReference type="ARBA" id="ARBA00023136"/>
    </source>
</evidence>
<reference evidence="11" key="1">
    <citation type="submission" date="2012-01" db="EMBL/GenBank/DDBJ databases">
        <title>Complete sequence of chromosome of Thermobacillus composti KWC4.</title>
        <authorList>
            <person name="Lucas S."/>
            <person name="Han J."/>
            <person name="Lapidus A."/>
            <person name="Cheng J.-F."/>
            <person name="Goodwin L."/>
            <person name="Pitluck S."/>
            <person name="Peters L."/>
            <person name="Ovchinnikova G."/>
            <person name="Teshima H."/>
            <person name="Detter J.C."/>
            <person name="Han C."/>
            <person name="Tapia R."/>
            <person name="Land M."/>
            <person name="Hauser L."/>
            <person name="Kyrpides N."/>
            <person name="Ivanova N."/>
            <person name="Pagani I."/>
            <person name="Anderson I."/>
            <person name="Woyke T."/>
        </authorList>
    </citation>
    <scope>NUCLEOTIDE SEQUENCE [LARGE SCALE GENOMIC DNA]</scope>
    <source>
        <strain evidence="11">DSM 18247 / JCM 13945 / KWC4</strain>
    </source>
</reference>
<proteinExistence type="inferred from homology"/>
<evidence type="ECO:0000256" key="8">
    <source>
        <dbReference type="SAM" id="Phobius"/>
    </source>
</evidence>
<dbReference type="Pfam" id="PF12698">
    <property type="entry name" value="ABC2_membrane_3"/>
    <property type="match status" value="1"/>
</dbReference>
<accession>L0EAL2</accession>
<dbReference type="EMBL" id="CP003255">
    <property type="protein sequence ID" value="AGA56684.1"/>
    <property type="molecule type" value="Genomic_DNA"/>
</dbReference>
<dbReference type="OrthoDB" id="266913at2"/>
<comment type="similarity">
    <text evidence="2">Belongs to the ABC-2 integral membrane protein family.</text>
</comment>
<dbReference type="STRING" id="717605.Theco_0468"/>
<keyword evidence="11" id="KW-1185">Reference proteome</keyword>
<evidence type="ECO:0000313" key="11">
    <source>
        <dbReference type="Proteomes" id="UP000010795"/>
    </source>
</evidence>
<dbReference type="AlphaFoldDB" id="L0EAL2"/>
<evidence type="ECO:0000256" key="6">
    <source>
        <dbReference type="ARBA" id="ARBA00022989"/>
    </source>
</evidence>